<name>A0A382PY59_9ZZZZ</name>
<feature type="non-terminal residue" evidence="2">
    <location>
        <position position="49"/>
    </location>
</feature>
<accession>A0A382PY59</accession>
<dbReference type="AlphaFoldDB" id="A0A382PY59"/>
<protein>
    <submittedName>
        <fullName evidence="2">Uncharacterized protein</fullName>
    </submittedName>
</protein>
<proteinExistence type="predicted"/>
<organism evidence="2">
    <name type="scientific">marine metagenome</name>
    <dbReference type="NCBI Taxonomy" id="408172"/>
    <lineage>
        <taxon>unclassified sequences</taxon>
        <taxon>metagenomes</taxon>
        <taxon>ecological metagenomes</taxon>
    </lineage>
</organism>
<evidence type="ECO:0000256" key="1">
    <source>
        <dbReference type="SAM" id="MobiDB-lite"/>
    </source>
</evidence>
<dbReference type="EMBL" id="UINC01110639">
    <property type="protein sequence ID" value="SVC78279.1"/>
    <property type="molecule type" value="Genomic_DNA"/>
</dbReference>
<reference evidence="2" key="1">
    <citation type="submission" date="2018-05" db="EMBL/GenBank/DDBJ databases">
        <authorList>
            <person name="Lanie J.A."/>
            <person name="Ng W.-L."/>
            <person name="Kazmierczak K.M."/>
            <person name="Andrzejewski T.M."/>
            <person name="Davidsen T.M."/>
            <person name="Wayne K.J."/>
            <person name="Tettelin H."/>
            <person name="Glass J.I."/>
            <person name="Rusch D."/>
            <person name="Podicherti R."/>
            <person name="Tsui H.-C.T."/>
            <person name="Winkler M.E."/>
        </authorList>
    </citation>
    <scope>NUCLEOTIDE SEQUENCE</scope>
</reference>
<feature type="compositionally biased region" description="Acidic residues" evidence="1">
    <location>
        <begin position="23"/>
        <end position="32"/>
    </location>
</feature>
<gene>
    <name evidence="2" type="ORF">METZ01_LOCUS331133</name>
</gene>
<evidence type="ECO:0000313" key="2">
    <source>
        <dbReference type="EMBL" id="SVC78279.1"/>
    </source>
</evidence>
<feature type="region of interest" description="Disordered" evidence="1">
    <location>
        <begin position="1"/>
        <end position="49"/>
    </location>
</feature>
<sequence>MAMKRPSSGGRGRVKPETSLTADEGEEEESSEEANVLPLDIGIPVGDRS</sequence>